<dbReference type="Gene3D" id="2.40.50.840">
    <property type="match status" value="1"/>
</dbReference>
<keyword evidence="6" id="KW-1185">Reference proteome</keyword>
<feature type="domain" description="Thiolase-like protein type 1 additional C-terminal" evidence="4">
    <location>
        <begin position="425"/>
        <end position="486"/>
    </location>
</feature>
<keyword evidence="2 5" id="KW-0808">Transferase</keyword>
<keyword evidence="3" id="KW-0012">Acyltransferase</keyword>
<dbReference type="Pfam" id="PF18313">
    <property type="entry name" value="TLP1_add_C"/>
    <property type="match status" value="1"/>
</dbReference>
<dbReference type="SUPFAM" id="SSF53901">
    <property type="entry name" value="Thiolase-like"/>
    <property type="match status" value="1"/>
</dbReference>
<evidence type="ECO:0000256" key="2">
    <source>
        <dbReference type="ARBA" id="ARBA00022679"/>
    </source>
</evidence>
<protein>
    <submittedName>
        <fullName evidence="5">Acetyl-CoA acetyltransferase</fullName>
    </submittedName>
</protein>
<name>A0A848DBI8_9PSEU</name>
<dbReference type="AlphaFoldDB" id="A0A848DBI8"/>
<comment type="caution">
    <text evidence="5">The sequence shown here is derived from an EMBL/GenBank/DDBJ whole genome shotgun (WGS) entry which is preliminary data.</text>
</comment>
<comment type="similarity">
    <text evidence="1">Belongs to the thiolase-like superfamily. Thiolase family.</text>
</comment>
<proteinExistence type="inferred from homology"/>
<gene>
    <name evidence="5" type="ORF">HF519_00810</name>
</gene>
<dbReference type="Gene3D" id="3.40.47.10">
    <property type="match status" value="1"/>
</dbReference>
<dbReference type="GO" id="GO:0016746">
    <property type="term" value="F:acyltransferase activity"/>
    <property type="evidence" value="ECO:0007669"/>
    <property type="project" value="UniProtKB-KW"/>
</dbReference>
<evidence type="ECO:0000256" key="1">
    <source>
        <dbReference type="ARBA" id="ARBA00010982"/>
    </source>
</evidence>
<sequence length="519" mass="53368">MTVRAVRDEERLPVLVGAGQVLGNRDRTVAGAREPVRLILDAVAAAASDAAGSGACRLLRDVDAIDVVNVASWGYDDLPGVLAERLGAQPRHRFAAPVGGHRPAELLDRAAARVVAGESRVSLLVGGEAQASVVALAKAGVDPAGDLGWSAEPGGPPAFSPDELGSPAMRAAGLVLPTRVYPMFENALRHRLGDSPAQAATWAADLYAAFSRVAADNPVAWNPEVRSAGEIATVGPGNRMVCEPYPLAVNAMPMVDQAAAVIVTSLAAAREYGVPEDMIVYVWGGAGAVDSPDVLARPGFDRSPALESALDRCLAAGGIPTDALDVVDVYSCFPVVPKLVAGHLGMSRSDVPSVTGGHSSFGGPLSSYSLHALVAVAGRLRTGARTALVHANGGYLTHQHAVLLGRDPHPRGYIGDPEAVDTAAAAGPAPQLAPAAEGEMTVETATVEYGRDGEPAQAFLIARTADGRRFAASTPPGDAASAQALSLYPDALAEGPEDEVVGRKIRVSLTDGHATVDRI</sequence>
<evidence type="ECO:0000256" key="3">
    <source>
        <dbReference type="ARBA" id="ARBA00023315"/>
    </source>
</evidence>
<dbReference type="EMBL" id="JAAXKZ010000002">
    <property type="protein sequence ID" value="NMH90160.1"/>
    <property type="molecule type" value="Genomic_DNA"/>
</dbReference>
<evidence type="ECO:0000313" key="6">
    <source>
        <dbReference type="Proteomes" id="UP000586918"/>
    </source>
</evidence>
<dbReference type="InterPro" id="IPR040771">
    <property type="entry name" value="TLP1_add_C"/>
</dbReference>
<organism evidence="5 6">
    <name type="scientific">Pseudonocardia bannensis</name>
    <dbReference type="NCBI Taxonomy" id="630973"/>
    <lineage>
        <taxon>Bacteria</taxon>
        <taxon>Bacillati</taxon>
        <taxon>Actinomycetota</taxon>
        <taxon>Actinomycetes</taxon>
        <taxon>Pseudonocardiales</taxon>
        <taxon>Pseudonocardiaceae</taxon>
        <taxon>Pseudonocardia</taxon>
    </lineage>
</organism>
<dbReference type="InterPro" id="IPR016039">
    <property type="entry name" value="Thiolase-like"/>
</dbReference>
<evidence type="ECO:0000313" key="5">
    <source>
        <dbReference type="EMBL" id="NMH90160.1"/>
    </source>
</evidence>
<evidence type="ECO:0000259" key="4">
    <source>
        <dbReference type="Pfam" id="PF18313"/>
    </source>
</evidence>
<accession>A0A848DBI8</accession>
<reference evidence="5 6" key="1">
    <citation type="submission" date="2020-04" db="EMBL/GenBank/DDBJ databases">
        <authorList>
            <person name="Klaysubun C."/>
            <person name="Duangmal K."/>
            <person name="Lipun K."/>
        </authorList>
    </citation>
    <scope>NUCLEOTIDE SEQUENCE [LARGE SCALE GENOMIC DNA]</scope>
    <source>
        <strain evidence="5 6">DSM 45300</strain>
    </source>
</reference>
<dbReference type="Proteomes" id="UP000586918">
    <property type="component" value="Unassembled WGS sequence"/>
</dbReference>
<dbReference type="PANTHER" id="PTHR18919:SF139">
    <property type="entry name" value="THIOLASE-LIKE PROTEIN TYPE 1 ADDITIONAL C-TERMINAL DOMAIN-CONTAINING PROTEIN"/>
    <property type="match status" value="1"/>
</dbReference>
<dbReference type="PANTHER" id="PTHR18919">
    <property type="entry name" value="ACETYL-COA C-ACYLTRANSFERASE"/>
    <property type="match status" value="1"/>
</dbReference>